<dbReference type="SUPFAM" id="SSF109910">
    <property type="entry name" value="YgfY-like"/>
    <property type="match status" value="1"/>
</dbReference>
<dbReference type="Gene3D" id="1.10.150.250">
    <property type="entry name" value="Flavinator of succinate dehydrogenase"/>
    <property type="match status" value="1"/>
</dbReference>
<keyword evidence="5" id="KW-0143">Chaperone</keyword>
<dbReference type="EMBL" id="JAPUBN010000011">
    <property type="protein sequence ID" value="MCZ2720823.1"/>
    <property type="molecule type" value="Genomic_DNA"/>
</dbReference>
<evidence type="ECO:0000256" key="1">
    <source>
        <dbReference type="ARBA" id="ARBA00004496"/>
    </source>
</evidence>
<dbReference type="Proteomes" id="UP001149719">
    <property type="component" value="Unassembled WGS sequence"/>
</dbReference>
<comment type="subcellular location">
    <subcellularLocation>
        <location evidence="1">Cytoplasm</location>
    </subcellularLocation>
</comment>
<dbReference type="PANTHER" id="PTHR39585">
    <property type="entry name" value="FAD ASSEMBLY FACTOR SDHE"/>
    <property type="match status" value="1"/>
</dbReference>
<comment type="similarity">
    <text evidence="2">Belongs to the SdhE FAD assembly factor family.</text>
</comment>
<keyword evidence="7" id="KW-1185">Reference proteome</keyword>
<name>A0ABT4JR59_9GAMM</name>
<dbReference type="Pfam" id="PF03937">
    <property type="entry name" value="Sdh5"/>
    <property type="match status" value="1"/>
</dbReference>
<evidence type="ECO:0000256" key="3">
    <source>
        <dbReference type="ARBA" id="ARBA00019418"/>
    </source>
</evidence>
<protein>
    <recommendedName>
        <fullName evidence="3">FAD assembly factor SdhE</fullName>
    </recommendedName>
</protein>
<keyword evidence="4" id="KW-0963">Cytoplasm</keyword>
<gene>
    <name evidence="6" type="ORF">O1D97_03990</name>
</gene>
<dbReference type="PANTHER" id="PTHR39585:SF1">
    <property type="entry name" value="FAD ASSEMBLY FACTOR SDHE"/>
    <property type="match status" value="1"/>
</dbReference>
<evidence type="ECO:0000256" key="2">
    <source>
        <dbReference type="ARBA" id="ARBA00008571"/>
    </source>
</evidence>
<dbReference type="InterPro" id="IPR050531">
    <property type="entry name" value="SdhE_FAD_assembly_factor"/>
</dbReference>
<evidence type="ECO:0000256" key="4">
    <source>
        <dbReference type="ARBA" id="ARBA00022490"/>
    </source>
</evidence>
<dbReference type="RefSeq" id="WP_269123013.1">
    <property type="nucleotide sequence ID" value="NZ_JAPUBN010000011.1"/>
</dbReference>
<evidence type="ECO:0000313" key="7">
    <source>
        <dbReference type="Proteomes" id="UP001149719"/>
    </source>
</evidence>
<accession>A0ABT4JR59</accession>
<comment type="caution">
    <text evidence="6">The sequence shown here is derived from an EMBL/GenBank/DDBJ whole genome shotgun (WGS) entry which is preliminary data.</text>
</comment>
<proteinExistence type="inferred from homology"/>
<sequence>MSEVERSMEFNRLKWHCRRGMLELDILLEPFMEEVFETLGEEDKRCFRKLIECEDQDIFVWFMQKEVPTDPDLARIVKLILDRVQPENYNT</sequence>
<dbReference type="InterPro" id="IPR005631">
    <property type="entry name" value="SDH"/>
</dbReference>
<evidence type="ECO:0000313" key="6">
    <source>
        <dbReference type="EMBL" id="MCZ2720823.1"/>
    </source>
</evidence>
<organism evidence="6 7">
    <name type="scientific">Marinomonas phaeophyticola</name>
    <dbReference type="NCBI Taxonomy" id="3004091"/>
    <lineage>
        <taxon>Bacteria</taxon>
        <taxon>Pseudomonadati</taxon>
        <taxon>Pseudomonadota</taxon>
        <taxon>Gammaproteobacteria</taxon>
        <taxon>Oceanospirillales</taxon>
        <taxon>Oceanospirillaceae</taxon>
        <taxon>Marinomonas</taxon>
    </lineage>
</organism>
<dbReference type="InterPro" id="IPR036714">
    <property type="entry name" value="SDH_sf"/>
</dbReference>
<evidence type="ECO:0000256" key="5">
    <source>
        <dbReference type="ARBA" id="ARBA00023186"/>
    </source>
</evidence>
<reference evidence="6" key="1">
    <citation type="submission" date="2022-12" db="EMBL/GenBank/DDBJ databases">
        <title>Marinomonas 15G1-11 sp. nov, isolated from marine algae.</title>
        <authorList>
            <person name="Butt M."/>
            <person name="Choi D.G."/>
            <person name="Kim J.M."/>
            <person name="Lee J.K."/>
            <person name="Baek J.H."/>
            <person name="Jeon C.O."/>
        </authorList>
    </citation>
    <scope>NUCLEOTIDE SEQUENCE</scope>
    <source>
        <strain evidence="6">15G1-11</strain>
    </source>
</reference>